<name>A0A386H6I8_9CLOT</name>
<gene>
    <name evidence="2" type="ORF">D4Z93_11950</name>
</gene>
<dbReference type="Proteomes" id="UP000266301">
    <property type="component" value="Chromosome"/>
</dbReference>
<protein>
    <submittedName>
        <fullName evidence="2">Uncharacterized protein</fullName>
    </submittedName>
</protein>
<keyword evidence="1" id="KW-1133">Transmembrane helix</keyword>
<feature type="transmembrane region" description="Helical" evidence="1">
    <location>
        <begin position="57"/>
        <end position="76"/>
    </location>
</feature>
<keyword evidence="1" id="KW-0812">Transmembrane</keyword>
<evidence type="ECO:0000313" key="2">
    <source>
        <dbReference type="EMBL" id="AYD41188.1"/>
    </source>
</evidence>
<dbReference type="EMBL" id="CP032416">
    <property type="protein sequence ID" value="AYD41188.1"/>
    <property type="molecule type" value="Genomic_DNA"/>
</dbReference>
<dbReference type="KEGG" id="cfer:D4Z93_11950"/>
<feature type="transmembrane region" description="Helical" evidence="1">
    <location>
        <begin position="7"/>
        <end position="24"/>
    </location>
</feature>
<accession>A0A386H6I8</accession>
<keyword evidence="1" id="KW-0472">Membrane</keyword>
<reference evidence="2 3" key="1">
    <citation type="journal article" date="2019" name="Int. J. Syst. Evol. Microbiol.">
        <title>Clostridium fermenticellae sp. nov., isolated from the mud in a fermentation cellar for the production of the Chinese liquor, baijiu.</title>
        <authorList>
            <person name="Xu P.X."/>
            <person name="Chai L.J."/>
            <person name="Qiu T."/>
            <person name="Zhang X.J."/>
            <person name="Lu Z.M."/>
            <person name="Xiao C."/>
            <person name="Wang S.T."/>
            <person name="Shen C.H."/>
            <person name="Shi J.S."/>
            <person name="Xu Z.H."/>
        </authorList>
    </citation>
    <scope>NUCLEOTIDE SEQUENCE [LARGE SCALE GENOMIC DNA]</scope>
    <source>
        <strain evidence="2 3">JN500901</strain>
    </source>
</reference>
<proteinExistence type="predicted"/>
<feature type="transmembrane region" description="Helical" evidence="1">
    <location>
        <begin position="82"/>
        <end position="99"/>
    </location>
</feature>
<feature type="transmembrane region" description="Helical" evidence="1">
    <location>
        <begin position="30"/>
        <end position="50"/>
    </location>
</feature>
<dbReference type="RefSeq" id="WP_119973808.1">
    <property type="nucleotide sequence ID" value="NZ_CP032416.1"/>
</dbReference>
<organism evidence="2 3">
    <name type="scientific">Clostridium fermenticellae</name>
    <dbReference type="NCBI Taxonomy" id="2068654"/>
    <lineage>
        <taxon>Bacteria</taxon>
        <taxon>Bacillati</taxon>
        <taxon>Bacillota</taxon>
        <taxon>Clostridia</taxon>
        <taxon>Eubacteriales</taxon>
        <taxon>Clostridiaceae</taxon>
        <taxon>Clostridium</taxon>
    </lineage>
</organism>
<evidence type="ECO:0000256" key="1">
    <source>
        <dbReference type="SAM" id="Phobius"/>
    </source>
</evidence>
<keyword evidence="3" id="KW-1185">Reference proteome</keyword>
<evidence type="ECO:0000313" key="3">
    <source>
        <dbReference type="Proteomes" id="UP000266301"/>
    </source>
</evidence>
<sequence>MKDKLKLICINGVLFGTMLNRWATNKYGENGTLIVMVCAFIIMILIFILSAYKTKKYLGTFMLFLILSPLLISILGAYKDNFYMMFGGTISVFILAEIMNKKIFPWMIKNGKFKD</sequence>
<dbReference type="AlphaFoldDB" id="A0A386H6I8"/>